<evidence type="ECO:0000313" key="2">
    <source>
        <dbReference type="Proteomes" id="UP000019737"/>
    </source>
</evidence>
<proteinExistence type="predicted"/>
<dbReference type="KEGG" id="vg:19527211"/>
<organism evidence="1 2">
    <name type="scientific">Mycobacterium phage Hawkeye</name>
    <dbReference type="NCBI Taxonomy" id="1458711"/>
    <lineage>
        <taxon>Viruses</taxon>
        <taxon>Duplodnaviria</taxon>
        <taxon>Heunggongvirae</taxon>
        <taxon>Uroviricota</taxon>
        <taxon>Caudoviricetes</taxon>
        <taxon>Dclasvirinae</taxon>
        <taxon>Hawkeyevirus</taxon>
        <taxon>Hawkeyevirus hawkeye</taxon>
    </lineage>
</organism>
<dbReference type="Gene3D" id="2.60.120.260">
    <property type="entry name" value="Galactose-binding domain-like"/>
    <property type="match status" value="1"/>
</dbReference>
<dbReference type="OrthoDB" id="4320at10239"/>
<keyword evidence="2" id="KW-1185">Reference proteome</keyword>
<gene>
    <name evidence="1" type="primary">31</name>
    <name evidence="1" type="ORF">PBI_HAWKEYE_31</name>
</gene>
<reference evidence="1 2" key="1">
    <citation type="submission" date="2014-01" db="EMBL/GenBank/DDBJ databases">
        <authorList>
            <person name="Schneider V.M."/>
            <person name="Bowman C.A."/>
            <person name="Russell D.A."/>
            <person name="Pope W.H."/>
            <person name="Jacobs-Sera D."/>
            <person name="Hendrix R.W."/>
            <person name="Hatfull G.F."/>
        </authorList>
    </citation>
    <scope>NUCLEOTIDE SEQUENCE [LARGE SCALE GENOMIC DNA]</scope>
</reference>
<dbReference type="GeneID" id="19527211"/>
<dbReference type="SUPFAM" id="SSF69279">
    <property type="entry name" value="Phage tail proteins"/>
    <property type="match status" value="1"/>
</dbReference>
<evidence type="ECO:0000313" key="1">
    <source>
        <dbReference type="EMBL" id="AHN84042.1"/>
    </source>
</evidence>
<protein>
    <recommendedName>
        <fullName evidence="3">Minor tail protein</fullName>
    </recommendedName>
</protein>
<dbReference type="Proteomes" id="UP000019737">
    <property type="component" value="Segment"/>
</dbReference>
<accession>X2KN58</accession>
<sequence>MARRVHGGLMTQDRCRFIIEEARTGQILTRDLYVSNPKIMKKLSGPCIIEFDVDHRHPSVQMPDGSGPIQFKPWGHWCHVEKEIRGKRRIVASALFQPSEVDPESGILKAQWQGFSGYPKGLPWLQNWNPIAVDPFEIVDRIWNHLQSYSNGNLGVTVYSPGPGDTRVIPPNSNTELLPGFSFDGQQFVQDFFAIFIRRIDFTDCGDYITKLARDIPFDFFEESEWNEDHTAINKFLRLEYPHGGVLQSNLSFRLNENVIRGKSRTEAEIEWTSDIGIRGWFPGKVYSSQLSNADPKRYRRFVLEEDAKINSTERSEAWAHRQLARRQFPAYWETITVNMYHPNAPFGSWDVGDQIRVQGYMPWVGWVDQVHKIIAWSLDESSATCELTLRAEGAFNYDPIFFEGKLANLLANPSFTSSMFNWTSALGSWSRDSLFGKDSLGSARVTCNAQEKIMISEEIAVEPGFDVNLSANVYWKNLVSTGAPIQLALNTYNSSGDIINTVVFDDTSATGEAPDWLTLGNSYTVPAGVASMRAMARVLPSAATGTVWFDEFYLTKDD</sequence>
<dbReference type="RefSeq" id="YP_009035926.1">
    <property type="nucleotide sequence ID" value="NC_024209.1"/>
</dbReference>
<dbReference type="EMBL" id="KJ194582">
    <property type="protein sequence ID" value="AHN84042.1"/>
    <property type="molecule type" value="Genomic_DNA"/>
</dbReference>
<name>X2KN58_9CAUD</name>
<evidence type="ECO:0008006" key="3">
    <source>
        <dbReference type="Google" id="ProtNLM"/>
    </source>
</evidence>